<sequence length="112" mass="12552">MPDPLPENVLVEEQTKIVQALYERQQRIQDGASVVAGFLILSGVLVRSMRDAWTLAAGSDGNQPAYAHMCDIVSGWTNIVVQTTGWKCVWEILNMLHQETQGNPNMLHRDTF</sequence>
<dbReference type="AlphaFoldDB" id="A0A371DE66"/>
<gene>
    <name evidence="1" type="ORF">OH76DRAFT_367352</name>
</gene>
<proteinExistence type="predicted"/>
<reference evidence="1 2" key="1">
    <citation type="journal article" date="2018" name="Biotechnol. Biofuels">
        <title>Integrative visual omics of the white-rot fungus Polyporus brumalis exposes the biotechnological potential of its oxidative enzymes for delignifying raw plant biomass.</title>
        <authorList>
            <person name="Miyauchi S."/>
            <person name="Rancon A."/>
            <person name="Drula E."/>
            <person name="Hage H."/>
            <person name="Chaduli D."/>
            <person name="Favel A."/>
            <person name="Grisel S."/>
            <person name="Henrissat B."/>
            <person name="Herpoel-Gimbert I."/>
            <person name="Ruiz-Duenas F.J."/>
            <person name="Chevret D."/>
            <person name="Hainaut M."/>
            <person name="Lin J."/>
            <person name="Wang M."/>
            <person name="Pangilinan J."/>
            <person name="Lipzen A."/>
            <person name="Lesage-Meessen L."/>
            <person name="Navarro D."/>
            <person name="Riley R."/>
            <person name="Grigoriev I.V."/>
            <person name="Zhou S."/>
            <person name="Raouche S."/>
            <person name="Rosso M.N."/>
        </authorList>
    </citation>
    <scope>NUCLEOTIDE SEQUENCE [LARGE SCALE GENOMIC DNA]</scope>
    <source>
        <strain evidence="1 2">BRFM 1820</strain>
    </source>
</reference>
<name>A0A371DE66_9APHY</name>
<evidence type="ECO:0000313" key="2">
    <source>
        <dbReference type="Proteomes" id="UP000256964"/>
    </source>
</evidence>
<keyword evidence="2" id="KW-1185">Reference proteome</keyword>
<evidence type="ECO:0000313" key="1">
    <source>
        <dbReference type="EMBL" id="RDX50855.1"/>
    </source>
</evidence>
<organism evidence="1 2">
    <name type="scientific">Lentinus brumalis</name>
    <dbReference type="NCBI Taxonomy" id="2498619"/>
    <lineage>
        <taxon>Eukaryota</taxon>
        <taxon>Fungi</taxon>
        <taxon>Dikarya</taxon>
        <taxon>Basidiomycota</taxon>
        <taxon>Agaricomycotina</taxon>
        <taxon>Agaricomycetes</taxon>
        <taxon>Polyporales</taxon>
        <taxon>Polyporaceae</taxon>
        <taxon>Lentinus</taxon>
    </lineage>
</organism>
<protein>
    <submittedName>
        <fullName evidence="1">Uncharacterized protein</fullName>
    </submittedName>
</protein>
<dbReference type="OrthoDB" id="3203574at2759"/>
<accession>A0A371DE66</accession>
<dbReference type="Proteomes" id="UP000256964">
    <property type="component" value="Unassembled WGS sequence"/>
</dbReference>
<dbReference type="EMBL" id="KZ857397">
    <property type="protein sequence ID" value="RDX50855.1"/>
    <property type="molecule type" value="Genomic_DNA"/>
</dbReference>